<evidence type="ECO:0000256" key="3">
    <source>
        <dbReference type="ARBA" id="ARBA00022927"/>
    </source>
</evidence>
<keyword evidence="7" id="KW-1185">Reference proteome</keyword>
<dbReference type="Gene3D" id="3.30.1520.10">
    <property type="entry name" value="Phox-like domain"/>
    <property type="match status" value="1"/>
</dbReference>
<dbReference type="InParanoid" id="A0A6J2VT81"/>
<keyword evidence="3" id="KW-0653">Protein transport</keyword>
<dbReference type="Pfam" id="PF00787">
    <property type="entry name" value="PX"/>
    <property type="match status" value="1"/>
</dbReference>
<dbReference type="FunCoup" id="A0A6J2VT81">
    <property type="interactions" value="3"/>
</dbReference>
<comment type="similarity">
    <text evidence="2">Belongs to the sorting nexin family.</text>
</comment>
<dbReference type="InterPro" id="IPR027267">
    <property type="entry name" value="AH/BAR_dom_sf"/>
</dbReference>
<dbReference type="InterPro" id="IPR028662">
    <property type="entry name" value="SNX8/Mvp1"/>
</dbReference>
<evidence type="ECO:0000313" key="7">
    <source>
        <dbReference type="Proteomes" id="UP000504632"/>
    </source>
</evidence>
<dbReference type="RefSeq" id="XP_030634909.1">
    <property type="nucleotide sequence ID" value="XM_030779049.1"/>
</dbReference>
<feature type="domain" description="PX" evidence="6">
    <location>
        <begin position="21"/>
        <end position="136"/>
    </location>
</feature>
<accession>A0A6J2VT81</accession>
<dbReference type="GO" id="GO:0035091">
    <property type="term" value="F:phosphatidylinositol binding"/>
    <property type="evidence" value="ECO:0007669"/>
    <property type="project" value="InterPro"/>
</dbReference>
<comment type="subcellular location">
    <subcellularLocation>
        <location evidence="1">Membrane</location>
        <topology evidence="1">Peripheral membrane protein</topology>
        <orientation evidence="1">Cytoplasmic side</orientation>
    </subcellularLocation>
</comment>
<evidence type="ECO:0000256" key="5">
    <source>
        <dbReference type="SAM" id="MobiDB-lite"/>
    </source>
</evidence>
<dbReference type="PANTHER" id="PTHR46571">
    <property type="entry name" value="SORTING NEXIN-8"/>
    <property type="match status" value="1"/>
</dbReference>
<keyword evidence="3" id="KW-0813">Transport</keyword>
<feature type="coiled-coil region" evidence="4">
    <location>
        <begin position="311"/>
        <end position="338"/>
    </location>
</feature>
<dbReference type="Gene3D" id="1.20.1270.60">
    <property type="entry name" value="Arfaptin homology (AH) domain/BAR domain"/>
    <property type="match status" value="1"/>
</dbReference>
<evidence type="ECO:0000256" key="4">
    <source>
        <dbReference type="SAM" id="Coils"/>
    </source>
</evidence>
<reference evidence="8" key="1">
    <citation type="submission" date="2025-08" db="UniProtKB">
        <authorList>
            <consortium name="RefSeq"/>
        </authorList>
    </citation>
    <scope>IDENTIFICATION</scope>
</reference>
<dbReference type="PANTHER" id="PTHR46571:SF1">
    <property type="entry name" value="SORTING NEXIN-8"/>
    <property type="match status" value="1"/>
</dbReference>
<evidence type="ECO:0000256" key="1">
    <source>
        <dbReference type="ARBA" id="ARBA00004287"/>
    </source>
</evidence>
<dbReference type="PROSITE" id="PS50195">
    <property type="entry name" value="PX"/>
    <property type="match status" value="1"/>
</dbReference>
<gene>
    <name evidence="8" type="primary">snx8b</name>
</gene>
<dbReference type="InterPro" id="IPR035704">
    <property type="entry name" value="SNX8/Mvp1_PX"/>
</dbReference>
<feature type="region of interest" description="Disordered" evidence="5">
    <location>
        <begin position="214"/>
        <end position="245"/>
    </location>
</feature>
<dbReference type="GO" id="GO:0031901">
    <property type="term" value="C:early endosome membrane"/>
    <property type="evidence" value="ECO:0007669"/>
    <property type="project" value="TreeGrafter"/>
</dbReference>
<keyword evidence="4" id="KW-0175">Coiled coil</keyword>
<dbReference type="CDD" id="cd06866">
    <property type="entry name" value="PX_SNX8_Mvp1p_like"/>
    <property type="match status" value="1"/>
</dbReference>
<evidence type="ECO:0000313" key="8">
    <source>
        <dbReference type="RefSeq" id="XP_030634909.1"/>
    </source>
</evidence>
<evidence type="ECO:0000256" key="2">
    <source>
        <dbReference type="ARBA" id="ARBA00010883"/>
    </source>
</evidence>
<dbReference type="CTD" id="799225"/>
<protein>
    <submittedName>
        <fullName evidence="8">Sorting nexin-8</fullName>
    </submittedName>
</protein>
<dbReference type="InterPro" id="IPR036871">
    <property type="entry name" value="PX_dom_sf"/>
</dbReference>
<dbReference type="GO" id="GO:0005829">
    <property type="term" value="C:cytosol"/>
    <property type="evidence" value="ECO:0007669"/>
    <property type="project" value="GOC"/>
</dbReference>
<dbReference type="Proteomes" id="UP000504632">
    <property type="component" value="Chromosome 7"/>
</dbReference>
<dbReference type="OrthoDB" id="10064318at2759"/>
<dbReference type="GO" id="GO:0034498">
    <property type="term" value="P:early endosome to Golgi transport"/>
    <property type="evidence" value="ECO:0007669"/>
    <property type="project" value="TreeGrafter"/>
</dbReference>
<dbReference type="SUPFAM" id="SSF64268">
    <property type="entry name" value="PX domain"/>
    <property type="match status" value="1"/>
</dbReference>
<dbReference type="AlphaFoldDB" id="A0A6J2VT81"/>
<organism evidence="7 8">
    <name type="scientific">Chanos chanos</name>
    <name type="common">Milkfish</name>
    <name type="synonym">Mugil chanos</name>
    <dbReference type="NCBI Taxonomy" id="29144"/>
    <lineage>
        <taxon>Eukaryota</taxon>
        <taxon>Metazoa</taxon>
        <taxon>Chordata</taxon>
        <taxon>Craniata</taxon>
        <taxon>Vertebrata</taxon>
        <taxon>Euteleostomi</taxon>
        <taxon>Actinopterygii</taxon>
        <taxon>Neopterygii</taxon>
        <taxon>Teleostei</taxon>
        <taxon>Ostariophysi</taxon>
        <taxon>Gonorynchiformes</taxon>
        <taxon>Chanidae</taxon>
        <taxon>Chanos</taxon>
    </lineage>
</organism>
<dbReference type="InterPro" id="IPR001683">
    <property type="entry name" value="PX_dom"/>
</dbReference>
<evidence type="ECO:0000259" key="6">
    <source>
        <dbReference type="PROSITE" id="PS50195"/>
    </source>
</evidence>
<dbReference type="GO" id="GO:0006886">
    <property type="term" value="P:intracellular protein transport"/>
    <property type="evidence" value="ECO:0007669"/>
    <property type="project" value="TreeGrafter"/>
</dbReference>
<sequence length="455" mass="52638">MRLVNQGPVSENPSLEDLLRRDGVVVEIVPEKKGLLFLKHVEYRLISKCFKVAVHRRYSDFDVFHSLLLQRFIYRMVPPLPPKRIFKGVLNSMSEREFIEVRCRGLQRFMTLVMRHPVISEDELLIIFMTASSADVQIKLREAFKRTGDEYMMYQMSSQCRVHFPDDIHAQTASSREVVENLLASFHRLRNMVERMAQRSRENSTDLLMFGKDLSSLGSETSHPPPSTPSGVETPSSVRKTQRPSLGEEFNLLAEKAAKQGSREANEVVEKLNVFLEMLQSYKDLCVRHESGVFLEHQSALQKHNMNSVMCTRDQRQTDQLESRIAQQENAIVTMEMRSYFSLHCLHQETQYVFMYLPHMLQVLGDFVHSQIQGHKEMHEVWSELHPKLTKLYEGTNKTPMCPLNPLQTPNTQSLLHTSTPQSLLLQTSSPRQRRTTAIFSQFCPSEKPDEKMVN</sequence>
<name>A0A6J2VT81_CHACN</name>
<dbReference type="GeneID" id="115816078"/>
<proteinExistence type="inferred from homology"/>
<dbReference type="CDD" id="cd07597">
    <property type="entry name" value="BAR_SNX8"/>
    <property type="match status" value="1"/>
</dbReference>
<dbReference type="SMART" id="SM00312">
    <property type="entry name" value="PX"/>
    <property type="match status" value="1"/>
</dbReference>